<dbReference type="AlphaFoldDB" id="A0A1C5KEY7"/>
<dbReference type="EMBL" id="LT607752">
    <property type="protein sequence ID" value="SCG81353.1"/>
    <property type="molecule type" value="Genomic_DNA"/>
</dbReference>
<gene>
    <name evidence="5" type="ORF">GA0070623_5731</name>
</gene>
<dbReference type="PANTHER" id="PTHR33204:SF37">
    <property type="entry name" value="HTH-TYPE TRANSCRIPTIONAL REGULATOR YODB"/>
    <property type="match status" value="1"/>
</dbReference>
<evidence type="ECO:0000256" key="3">
    <source>
        <dbReference type="ARBA" id="ARBA00023163"/>
    </source>
</evidence>
<dbReference type="SUPFAM" id="SSF46785">
    <property type="entry name" value="Winged helix' DNA-binding domain"/>
    <property type="match status" value="1"/>
</dbReference>
<keyword evidence="3" id="KW-0804">Transcription</keyword>
<reference evidence="6" key="1">
    <citation type="submission" date="2016-06" db="EMBL/GenBank/DDBJ databases">
        <authorList>
            <person name="Varghese N."/>
            <person name="Submissions Spin"/>
        </authorList>
    </citation>
    <scope>NUCLEOTIDE SEQUENCE [LARGE SCALE GENOMIC DNA]</scope>
    <source>
        <strain evidence="6">DSM 44983</strain>
    </source>
</reference>
<dbReference type="Pfam" id="PF01638">
    <property type="entry name" value="HxlR"/>
    <property type="match status" value="1"/>
</dbReference>
<keyword evidence="1" id="KW-0805">Transcription regulation</keyword>
<protein>
    <submittedName>
        <fullName evidence="5">Transcriptional regulator, HxlR family</fullName>
    </submittedName>
</protein>
<organism evidence="5 6">
    <name type="scientific">Micromonospora rifamycinica</name>
    <dbReference type="NCBI Taxonomy" id="291594"/>
    <lineage>
        <taxon>Bacteria</taxon>
        <taxon>Bacillati</taxon>
        <taxon>Actinomycetota</taxon>
        <taxon>Actinomycetes</taxon>
        <taxon>Micromonosporales</taxon>
        <taxon>Micromonosporaceae</taxon>
        <taxon>Micromonospora</taxon>
    </lineage>
</organism>
<dbReference type="PANTHER" id="PTHR33204">
    <property type="entry name" value="TRANSCRIPTIONAL REGULATOR, MARR FAMILY"/>
    <property type="match status" value="1"/>
</dbReference>
<sequence>MSRKEGTSGPPGHPEVTIAQHGDLFDADCPTRLLLDRVGSKWTVMIVLLLADEGELRFGALRRRMPGVSQKMLTHTLRQLEDDGLAHRRVEPTSPPAVHYSLTALGDTLVGPLRELKRWAETNMGAIDALRTSAIESRRDR</sequence>
<dbReference type="InterPro" id="IPR036388">
    <property type="entry name" value="WH-like_DNA-bd_sf"/>
</dbReference>
<dbReference type="InterPro" id="IPR036390">
    <property type="entry name" value="WH_DNA-bd_sf"/>
</dbReference>
<evidence type="ECO:0000313" key="6">
    <source>
        <dbReference type="Proteomes" id="UP000198226"/>
    </source>
</evidence>
<dbReference type="Proteomes" id="UP000198226">
    <property type="component" value="Chromosome I"/>
</dbReference>
<evidence type="ECO:0000256" key="1">
    <source>
        <dbReference type="ARBA" id="ARBA00023015"/>
    </source>
</evidence>
<feature type="domain" description="HTH hxlR-type" evidence="4">
    <location>
        <begin position="29"/>
        <end position="128"/>
    </location>
</feature>
<dbReference type="PROSITE" id="PS51118">
    <property type="entry name" value="HTH_HXLR"/>
    <property type="match status" value="1"/>
</dbReference>
<dbReference type="InterPro" id="IPR002577">
    <property type="entry name" value="HTH_HxlR"/>
</dbReference>
<keyword evidence="6" id="KW-1185">Reference proteome</keyword>
<evidence type="ECO:0000256" key="2">
    <source>
        <dbReference type="ARBA" id="ARBA00023125"/>
    </source>
</evidence>
<keyword evidence="2" id="KW-0238">DNA-binding</keyword>
<evidence type="ECO:0000259" key="4">
    <source>
        <dbReference type="PROSITE" id="PS51118"/>
    </source>
</evidence>
<name>A0A1C5KEY7_9ACTN</name>
<evidence type="ECO:0000313" key="5">
    <source>
        <dbReference type="EMBL" id="SCG81353.1"/>
    </source>
</evidence>
<accession>A0A1C5KEY7</accession>
<dbReference type="Gene3D" id="1.10.10.10">
    <property type="entry name" value="Winged helix-like DNA-binding domain superfamily/Winged helix DNA-binding domain"/>
    <property type="match status" value="1"/>
</dbReference>
<proteinExistence type="predicted"/>
<dbReference type="GO" id="GO:0003677">
    <property type="term" value="F:DNA binding"/>
    <property type="evidence" value="ECO:0007669"/>
    <property type="project" value="UniProtKB-KW"/>
</dbReference>